<proteinExistence type="inferred from homology"/>
<dbReference type="PANTHER" id="PTHR36570:SF2">
    <property type="entry name" value="DISULFIDE BOND FORMATION PROTEIN B"/>
    <property type="match status" value="1"/>
</dbReference>
<keyword evidence="19" id="KW-1185">Reference proteome</keyword>
<keyword evidence="9 16" id="KW-0560">Oxidoreductase</keyword>
<accession>A0A1H3XPV7</accession>
<dbReference type="STRING" id="71657.SAMN02982996_00701"/>
<evidence type="ECO:0000256" key="17">
    <source>
        <dbReference type="SAM" id="Phobius"/>
    </source>
</evidence>
<comment type="function">
    <text evidence="16">Required for disulfide bond formation in some periplasmic proteins. Acts by oxidizing the DsbA protein.</text>
</comment>
<protein>
    <recommendedName>
        <fullName evidence="14 16">Disulfide bond formation protein B</fullName>
    </recommendedName>
    <alternativeName>
        <fullName evidence="15 16">Disulfide oxidoreductase</fullName>
    </alternativeName>
</protein>
<comment type="caution">
    <text evidence="16">Lacks conserved residue(s) required for the propagation of feature annotation.</text>
</comment>
<dbReference type="GO" id="GO:0006457">
    <property type="term" value="P:protein folding"/>
    <property type="evidence" value="ECO:0007669"/>
    <property type="project" value="InterPro"/>
</dbReference>
<feature type="transmembrane region" description="Helical" evidence="17">
    <location>
        <begin position="16"/>
        <end position="35"/>
    </location>
</feature>
<feature type="transmembrane region" description="Helical" evidence="17">
    <location>
        <begin position="55"/>
        <end position="83"/>
    </location>
</feature>
<feature type="disulfide bond" description="Redox-active" evidence="16">
    <location>
        <begin position="108"/>
        <end position="134"/>
    </location>
</feature>
<dbReference type="HAMAP" id="MF_00286">
    <property type="entry name" value="DsbB"/>
    <property type="match status" value="1"/>
</dbReference>
<evidence type="ECO:0000256" key="10">
    <source>
        <dbReference type="ARBA" id="ARBA00023136"/>
    </source>
</evidence>
<dbReference type="SUPFAM" id="SSF158442">
    <property type="entry name" value="DsbB-like"/>
    <property type="match status" value="1"/>
</dbReference>
<dbReference type="GO" id="GO:0009055">
    <property type="term" value="F:electron transfer activity"/>
    <property type="evidence" value="ECO:0007669"/>
    <property type="project" value="UniProtKB-UniRule"/>
</dbReference>
<keyword evidence="10 16" id="KW-0472">Membrane</keyword>
<sequence>MLLMLRYLHRCSHGRGAWLLLALTSLIFELIALYFQHVMLLKPCVLCIYQRNAMFGVMAAGLLGAIAPGSVVIRLPAIALWLYSAFEGLLLALKHTDIQLHPSPFATCDFFVNFPSWLPLDKWVPAVFSASGDCAERQWHFMGLEMPQWMIVIFGAYLLVCALVLIAQLFRPKRRDLFH</sequence>
<evidence type="ECO:0000313" key="19">
    <source>
        <dbReference type="Proteomes" id="UP000187280"/>
    </source>
</evidence>
<feature type="topological domain" description="Periplasmic" evidence="16">
    <location>
        <begin position="94"/>
        <end position="148"/>
    </location>
</feature>
<evidence type="ECO:0000256" key="11">
    <source>
        <dbReference type="ARBA" id="ARBA00023157"/>
    </source>
</evidence>
<dbReference type="eggNOG" id="COG1495">
    <property type="taxonomic scope" value="Bacteria"/>
</dbReference>
<evidence type="ECO:0000256" key="6">
    <source>
        <dbReference type="ARBA" id="ARBA00022692"/>
    </source>
</evidence>
<evidence type="ECO:0000256" key="8">
    <source>
        <dbReference type="ARBA" id="ARBA00022989"/>
    </source>
</evidence>
<evidence type="ECO:0000256" key="2">
    <source>
        <dbReference type="ARBA" id="ARBA00008823"/>
    </source>
</evidence>
<evidence type="ECO:0000256" key="9">
    <source>
        <dbReference type="ARBA" id="ARBA00023002"/>
    </source>
</evidence>
<feature type="disulfide bond" description="Redox-active" evidence="16">
    <location>
        <begin position="44"/>
        <end position="47"/>
    </location>
</feature>
<evidence type="ECO:0000256" key="3">
    <source>
        <dbReference type="ARBA" id="ARBA00022448"/>
    </source>
</evidence>
<dbReference type="NCBIfam" id="NF002485">
    <property type="entry name" value="PRK01749.1"/>
    <property type="match status" value="1"/>
</dbReference>
<dbReference type="InterPro" id="IPR023380">
    <property type="entry name" value="DsbB-like_sf"/>
</dbReference>
<dbReference type="EMBL" id="FNQS01000002">
    <property type="protein sequence ID" value="SEA00602.1"/>
    <property type="molecule type" value="Genomic_DNA"/>
</dbReference>
<dbReference type="InterPro" id="IPR050183">
    <property type="entry name" value="DsbB"/>
</dbReference>
<name>A0A1H3XPV7_9GAMM</name>
<feature type="topological domain" description="Cytoplasmic" evidence="16">
    <location>
        <begin position="168"/>
        <end position="179"/>
    </location>
</feature>
<dbReference type="PANTHER" id="PTHR36570">
    <property type="entry name" value="DISULFIDE BOND FORMATION PROTEIN B"/>
    <property type="match status" value="1"/>
</dbReference>
<dbReference type="GO" id="GO:0005886">
    <property type="term" value="C:plasma membrane"/>
    <property type="evidence" value="ECO:0007669"/>
    <property type="project" value="UniProtKB-SubCell"/>
</dbReference>
<evidence type="ECO:0000256" key="5">
    <source>
        <dbReference type="ARBA" id="ARBA00022519"/>
    </source>
</evidence>
<feature type="transmembrane region" description="Helical" evidence="17">
    <location>
        <begin position="149"/>
        <end position="170"/>
    </location>
</feature>
<keyword evidence="5" id="KW-0997">Cell inner membrane</keyword>
<evidence type="ECO:0000256" key="13">
    <source>
        <dbReference type="ARBA" id="ARBA00023284"/>
    </source>
</evidence>
<reference evidence="18 19" key="1">
    <citation type="submission" date="2016-10" db="EMBL/GenBank/DDBJ databases">
        <authorList>
            <person name="de Groot N.N."/>
        </authorList>
    </citation>
    <scope>NUCLEOTIDE SEQUENCE [LARGE SCALE GENOMIC DNA]</scope>
    <source>
        <strain evidence="18 19">ATCC 29281</strain>
    </source>
</reference>
<dbReference type="AlphaFoldDB" id="A0A1H3XPV7"/>
<dbReference type="Pfam" id="PF02600">
    <property type="entry name" value="DsbB"/>
    <property type="match status" value="1"/>
</dbReference>
<dbReference type="Gene3D" id="1.20.1550.10">
    <property type="entry name" value="DsbB-like"/>
    <property type="match status" value="1"/>
</dbReference>
<evidence type="ECO:0000256" key="1">
    <source>
        <dbReference type="ARBA" id="ARBA00004429"/>
    </source>
</evidence>
<gene>
    <name evidence="16" type="primary">dsbB</name>
    <name evidence="18" type="ORF">SAMN02982996_00701</name>
</gene>
<feature type="topological domain" description="Periplasmic" evidence="16">
    <location>
        <begin position="35"/>
        <end position="52"/>
    </location>
</feature>
<keyword evidence="3 16" id="KW-0813">Transport</keyword>
<comment type="similarity">
    <text evidence="2 16">Belongs to the DsbB family.</text>
</comment>
<evidence type="ECO:0000256" key="12">
    <source>
        <dbReference type="ARBA" id="ARBA00023186"/>
    </source>
</evidence>
<keyword evidence="4 16" id="KW-1003">Cell membrane</keyword>
<keyword evidence="13 16" id="KW-0676">Redox-active center</keyword>
<evidence type="ECO:0000313" key="18">
    <source>
        <dbReference type="EMBL" id="SEA00602.1"/>
    </source>
</evidence>
<keyword evidence="12 16" id="KW-0143">Chaperone</keyword>
<feature type="topological domain" description="Cytoplasmic" evidence="16">
    <location>
        <begin position="1"/>
        <end position="17"/>
    </location>
</feature>
<dbReference type="InterPro" id="IPR022920">
    <property type="entry name" value="Disulphide_bond_form_DsbB"/>
</dbReference>
<keyword evidence="11 16" id="KW-1015">Disulfide bond</keyword>
<comment type="subcellular location">
    <subcellularLocation>
        <location evidence="1">Cell inner membrane</location>
        <topology evidence="1">Multi-pass membrane protein</topology>
    </subcellularLocation>
    <subcellularLocation>
        <location evidence="16">Cell membrane</location>
        <topology evidence="16">Multi-pass membrane protein</topology>
    </subcellularLocation>
</comment>
<dbReference type="FunFam" id="1.20.1550.10:FF:000001">
    <property type="entry name" value="Disulfide bond formation protein B"/>
    <property type="match status" value="1"/>
</dbReference>
<keyword evidence="6 16" id="KW-0812">Transmembrane</keyword>
<keyword evidence="8 16" id="KW-1133">Transmembrane helix</keyword>
<evidence type="ECO:0000256" key="7">
    <source>
        <dbReference type="ARBA" id="ARBA00022982"/>
    </source>
</evidence>
<dbReference type="InterPro" id="IPR003752">
    <property type="entry name" value="DiS_bond_form_DsbB/BdbC"/>
</dbReference>
<evidence type="ECO:0000256" key="16">
    <source>
        <dbReference type="HAMAP-Rule" id="MF_00286"/>
    </source>
</evidence>
<evidence type="ECO:0000256" key="15">
    <source>
        <dbReference type="ARBA" id="ARBA00078587"/>
    </source>
</evidence>
<dbReference type="Proteomes" id="UP000187280">
    <property type="component" value="Unassembled WGS sequence"/>
</dbReference>
<organism evidence="18 19">
    <name type="scientific">Lonsdalea quercina</name>
    <dbReference type="NCBI Taxonomy" id="71657"/>
    <lineage>
        <taxon>Bacteria</taxon>
        <taxon>Pseudomonadati</taxon>
        <taxon>Pseudomonadota</taxon>
        <taxon>Gammaproteobacteria</taxon>
        <taxon>Enterobacterales</taxon>
        <taxon>Pectobacteriaceae</taxon>
        <taxon>Lonsdalea</taxon>
    </lineage>
</organism>
<evidence type="ECO:0000256" key="4">
    <source>
        <dbReference type="ARBA" id="ARBA00022475"/>
    </source>
</evidence>
<dbReference type="GO" id="GO:0015035">
    <property type="term" value="F:protein-disulfide reductase activity"/>
    <property type="evidence" value="ECO:0007669"/>
    <property type="project" value="UniProtKB-UniRule"/>
</dbReference>
<evidence type="ECO:0000256" key="14">
    <source>
        <dbReference type="ARBA" id="ARBA00068851"/>
    </source>
</evidence>
<keyword evidence="7 16" id="KW-0249">Electron transport</keyword>